<protein>
    <submittedName>
        <fullName evidence="4">Glycosyltransferase family 4 protein</fullName>
    </submittedName>
</protein>
<evidence type="ECO:0000256" key="1">
    <source>
        <dbReference type="ARBA" id="ARBA00022676"/>
    </source>
</evidence>
<sequence>MRALLLAGVDLSLPGGLETHVRELALGLERRGHEVEVFARASKPLPLRIVESVEPRRYDVIHDHSGLVSPGRLAGSQLVQTLHFCVAAKMATYVRLGRLRTLANPQNWRAVGIERERAHNATALIAVSERVRGEFARFHGMDPARACVIPNGASFATPAESRTSLRARHGIRAEAPVALTVGSDDFVKGFGLFARAWSGSGAARAGATWVTVGGAAPKRSDSQIVTGTVSPQEVIDWIHAADFGALPSYYEGCSLALLDMLAGGLYCLAHDVGNAAEVIRPGANGEILERSARVWSEALGRLATRSPARVERGLDPSYDWGAVTARIEGVYRATLAGPSVAEVPRHSS</sequence>
<feature type="domain" description="Glycosyltransferase subfamily 4-like N-terminal" evidence="3">
    <location>
        <begin position="48"/>
        <end position="152"/>
    </location>
</feature>
<dbReference type="PANTHER" id="PTHR12526:SF510">
    <property type="entry name" value="D-INOSITOL 3-PHOSPHATE GLYCOSYLTRANSFERASE"/>
    <property type="match status" value="1"/>
</dbReference>
<accession>A0A538S732</accession>
<dbReference type="Pfam" id="PF13692">
    <property type="entry name" value="Glyco_trans_1_4"/>
    <property type="match status" value="1"/>
</dbReference>
<evidence type="ECO:0000256" key="2">
    <source>
        <dbReference type="ARBA" id="ARBA00022679"/>
    </source>
</evidence>
<evidence type="ECO:0000313" key="4">
    <source>
        <dbReference type="EMBL" id="TMQ47189.1"/>
    </source>
</evidence>
<dbReference type="AlphaFoldDB" id="A0A538S732"/>
<dbReference type="Gene3D" id="3.40.50.2000">
    <property type="entry name" value="Glycogen Phosphorylase B"/>
    <property type="match status" value="3"/>
</dbReference>
<proteinExistence type="predicted"/>
<reference evidence="4 5" key="1">
    <citation type="journal article" date="2019" name="Nat. Microbiol.">
        <title>Mediterranean grassland soil C-N compound turnover is dependent on rainfall and depth, and is mediated by genomically divergent microorganisms.</title>
        <authorList>
            <person name="Diamond S."/>
            <person name="Andeer P.F."/>
            <person name="Li Z."/>
            <person name="Crits-Christoph A."/>
            <person name="Burstein D."/>
            <person name="Anantharaman K."/>
            <person name="Lane K.R."/>
            <person name="Thomas B.C."/>
            <person name="Pan C."/>
            <person name="Northen T.R."/>
            <person name="Banfield J.F."/>
        </authorList>
    </citation>
    <scope>NUCLEOTIDE SEQUENCE [LARGE SCALE GENOMIC DNA]</scope>
    <source>
        <strain evidence="4">WS_2</strain>
    </source>
</reference>
<evidence type="ECO:0000259" key="3">
    <source>
        <dbReference type="Pfam" id="PF13439"/>
    </source>
</evidence>
<dbReference type="SUPFAM" id="SSF53756">
    <property type="entry name" value="UDP-Glycosyltransferase/glycogen phosphorylase"/>
    <property type="match status" value="1"/>
</dbReference>
<gene>
    <name evidence="4" type="ORF">E6K72_14225</name>
</gene>
<dbReference type="InterPro" id="IPR028098">
    <property type="entry name" value="Glyco_trans_4-like_N"/>
</dbReference>
<dbReference type="PANTHER" id="PTHR12526">
    <property type="entry name" value="GLYCOSYLTRANSFERASE"/>
    <property type="match status" value="1"/>
</dbReference>
<keyword evidence="2 4" id="KW-0808">Transferase</keyword>
<dbReference type="Proteomes" id="UP000317716">
    <property type="component" value="Unassembled WGS sequence"/>
</dbReference>
<evidence type="ECO:0000313" key="5">
    <source>
        <dbReference type="Proteomes" id="UP000317716"/>
    </source>
</evidence>
<name>A0A538S732_UNCEI</name>
<dbReference type="CDD" id="cd03801">
    <property type="entry name" value="GT4_PimA-like"/>
    <property type="match status" value="1"/>
</dbReference>
<dbReference type="EMBL" id="VBOS01000545">
    <property type="protein sequence ID" value="TMQ47189.1"/>
    <property type="molecule type" value="Genomic_DNA"/>
</dbReference>
<keyword evidence="1" id="KW-0328">Glycosyltransferase</keyword>
<dbReference type="Pfam" id="PF13439">
    <property type="entry name" value="Glyco_transf_4"/>
    <property type="match status" value="1"/>
</dbReference>
<dbReference type="GO" id="GO:0016757">
    <property type="term" value="F:glycosyltransferase activity"/>
    <property type="evidence" value="ECO:0007669"/>
    <property type="project" value="UniProtKB-KW"/>
</dbReference>
<organism evidence="4 5">
    <name type="scientific">Eiseniibacteriota bacterium</name>
    <dbReference type="NCBI Taxonomy" id="2212470"/>
    <lineage>
        <taxon>Bacteria</taxon>
        <taxon>Candidatus Eiseniibacteriota</taxon>
    </lineage>
</organism>
<comment type="caution">
    <text evidence="4">The sequence shown here is derived from an EMBL/GenBank/DDBJ whole genome shotgun (WGS) entry which is preliminary data.</text>
</comment>